<sequence length="108" mass="12164">MLSIKPSLSSTAITDLTQWPRRELSPADHRVSRQELRGWAPKRHGASCACVRFFQYRRVPAGRFTSYGPHSQNYFPVTSRGRSSRPGRSHFREPSAEVLPSPAPLSLS</sequence>
<feature type="region of interest" description="Disordered" evidence="1">
    <location>
        <begin position="66"/>
        <end position="108"/>
    </location>
</feature>
<protein>
    <submittedName>
        <fullName evidence="2">Uncharacterized protein</fullName>
    </submittedName>
</protein>
<dbReference type="InParanoid" id="G3HK63"/>
<reference evidence="3" key="1">
    <citation type="journal article" date="2011" name="Nat. Biotechnol.">
        <title>The genomic sequence of the Chinese hamster ovary (CHO)-K1 cell line.</title>
        <authorList>
            <person name="Xu X."/>
            <person name="Nagarajan H."/>
            <person name="Lewis N.E."/>
            <person name="Pan S."/>
            <person name="Cai Z."/>
            <person name="Liu X."/>
            <person name="Chen W."/>
            <person name="Xie M."/>
            <person name="Wang W."/>
            <person name="Hammond S."/>
            <person name="Andersen M.R."/>
            <person name="Neff N."/>
            <person name="Passarelli B."/>
            <person name="Koh W."/>
            <person name="Fan H.C."/>
            <person name="Wang J."/>
            <person name="Gui Y."/>
            <person name="Lee K.H."/>
            <person name="Betenbaugh M.J."/>
            <person name="Quake S.R."/>
            <person name="Famili I."/>
            <person name="Palsson B.O."/>
            <person name="Wang J."/>
        </authorList>
    </citation>
    <scope>NUCLEOTIDE SEQUENCE [LARGE SCALE GENOMIC DNA]</scope>
    <source>
        <strain evidence="3">CHO K1 cell line</strain>
    </source>
</reference>
<evidence type="ECO:0000313" key="2">
    <source>
        <dbReference type="EMBL" id="EGW07257.1"/>
    </source>
</evidence>
<dbReference type="AlphaFoldDB" id="G3HK63"/>
<dbReference type="Proteomes" id="UP000001075">
    <property type="component" value="Unassembled WGS sequence"/>
</dbReference>
<evidence type="ECO:0000256" key="1">
    <source>
        <dbReference type="SAM" id="MobiDB-lite"/>
    </source>
</evidence>
<accession>G3HK63</accession>
<name>G3HK63_CRIGR</name>
<gene>
    <name evidence="2" type="ORF">I79_011080</name>
</gene>
<evidence type="ECO:0000313" key="3">
    <source>
        <dbReference type="Proteomes" id="UP000001075"/>
    </source>
</evidence>
<proteinExistence type="predicted"/>
<organism evidence="2 3">
    <name type="scientific">Cricetulus griseus</name>
    <name type="common">Chinese hamster</name>
    <name type="synonym">Cricetulus barabensis griseus</name>
    <dbReference type="NCBI Taxonomy" id="10029"/>
    <lineage>
        <taxon>Eukaryota</taxon>
        <taxon>Metazoa</taxon>
        <taxon>Chordata</taxon>
        <taxon>Craniata</taxon>
        <taxon>Vertebrata</taxon>
        <taxon>Euteleostomi</taxon>
        <taxon>Mammalia</taxon>
        <taxon>Eutheria</taxon>
        <taxon>Euarchontoglires</taxon>
        <taxon>Glires</taxon>
        <taxon>Rodentia</taxon>
        <taxon>Myomorpha</taxon>
        <taxon>Muroidea</taxon>
        <taxon>Cricetidae</taxon>
        <taxon>Cricetinae</taxon>
        <taxon>Cricetulus</taxon>
    </lineage>
</organism>
<dbReference type="EMBL" id="JH000452">
    <property type="protein sequence ID" value="EGW07257.1"/>
    <property type="molecule type" value="Genomic_DNA"/>
</dbReference>